<dbReference type="InterPro" id="IPR016163">
    <property type="entry name" value="Ald_DH_C"/>
</dbReference>
<dbReference type="AlphaFoldDB" id="A0A9N8W810"/>
<dbReference type="Gene3D" id="3.40.309.10">
    <property type="entry name" value="Aldehyde Dehydrogenase, Chain A, domain 2"/>
    <property type="match status" value="1"/>
</dbReference>
<feature type="domain" description="Aldehyde dehydrogenase" evidence="6">
    <location>
        <begin position="6"/>
        <end position="450"/>
    </location>
</feature>
<dbReference type="InterPro" id="IPR016161">
    <property type="entry name" value="Ald_DH/histidinol_DH"/>
</dbReference>
<dbReference type="Proteomes" id="UP000789342">
    <property type="component" value="Unassembled WGS sequence"/>
</dbReference>
<dbReference type="GO" id="GO:0016620">
    <property type="term" value="F:oxidoreductase activity, acting on the aldehyde or oxo group of donors, NAD or NADP as acceptor"/>
    <property type="evidence" value="ECO:0007669"/>
    <property type="project" value="InterPro"/>
</dbReference>
<comment type="similarity">
    <text evidence="1 5">Belongs to the aldehyde dehydrogenase family.</text>
</comment>
<evidence type="ECO:0000256" key="4">
    <source>
        <dbReference type="PROSITE-ProRule" id="PRU10007"/>
    </source>
</evidence>
<evidence type="ECO:0000256" key="5">
    <source>
        <dbReference type="RuleBase" id="RU003345"/>
    </source>
</evidence>
<gene>
    <name evidence="7" type="ORF">AMORRO_LOCUS2119</name>
</gene>
<dbReference type="CDD" id="cd07102">
    <property type="entry name" value="ALDH_EDX86601"/>
    <property type="match status" value="1"/>
</dbReference>
<reference evidence="7" key="1">
    <citation type="submission" date="2021-06" db="EMBL/GenBank/DDBJ databases">
        <authorList>
            <person name="Kallberg Y."/>
            <person name="Tangrot J."/>
            <person name="Rosling A."/>
        </authorList>
    </citation>
    <scope>NUCLEOTIDE SEQUENCE</scope>
    <source>
        <strain evidence="7">CL551</strain>
    </source>
</reference>
<keyword evidence="2" id="KW-0521">NADP</keyword>
<accession>A0A9N8W810</accession>
<dbReference type="EMBL" id="CAJVPV010000867">
    <property type="protein sequence ID" value="CAG8476946.1"/>
    <property type="molecule type" value="Genomic_DNA"/>
</dbReference>
<evidence type="ECO:0000313" key="8">
    <source>
        <dbReference type="Proteomes" id="UP000789342"/>
    </source>
</evidence>
<dbReference type="InterPro" id="IPR015590">
    <property type="entry name" value="Aldehyde_DH_dom"/>
</dbReference>
<dbReference type="FunFam" id="3.40.309.10:FF:000009">
    <property type="entry name" value="Aldehyde dehydrogenase A"/>
    <property type="match status" value="1"/>
</dbReference>
<feature type="active site" evidence="4">
    <location>
        <position position="232"/>
    </location>
</feature>
<evidence type="ECO:0000313" key="7">
    <source>
        <dbReference type="EMBL" id="CAG8476946.1"/>
    </source>
</evidence>
<evidence type="ECO:0000256" key="1">
    <source>
        <dbReference type="ARBA" id="ARBA00009986"/>
    </source>
</evidence>
<dbReference type="SUPFAM" id="SSF53720">
    <property type="entry name" value="ALDH-like"/>
    <property type="match status" value="1"/>
</dbReference>
<dbReference type="FunFam" id="3.40.605.10:FF:000012">
    <property type="entry name" value="NAD-dependent succinate-semialdehyde dehydrogenase"/>
    <property type="match status" value="1"/>
</dbReference>
<dbReference type="InterPro" id="IPR016162">
    <property type="entry name" value="Ald_DH_N"/>
</dbReference>
<keyword evidence="8" id="KW-1185">Reference proteome</keyword>
<feature type="non-terminal residue" evidence="7">
    <location>
        <position position="453"/>
    </location>
</feature>
<dbReference type="PANTHER" id="PTHR11699">
    <property type="entry name" value="ALDEHYDE DEHYDROGENASE-RELATED"/>
    <property type="match status" value="1"/>
</dbReference>
<name>A0A9N8W810_9GLOM</name>
<dbReference type="PROSITE" id="PS00070">
    <property type="entry name" value="ALDEHYDE_DEHYDR_CYS"/>
    <property type="match status" value="1"/>
</dbReference>
<dbReference type="InterPro" id="IPR029510">
    <property type="entry name" value="Ald_DH_CS_GLU"/>
</dbReference>
<evidence type="ECO:0000259" key="6">
    <source>
        <dbReference type="Pfam" id="PF00171"/>
    </source>
</evidence>
<dbReference type="Pfam" id="PF00171">
    <property type="entry name" value="Aldedh"/>
    <property type="match status" value="1"/>
</dbReference>
<protein>
    <submittedName>
        <fullName evidence="7">14113_t:CDS:1</fullName>
    </submittedName>
</protein>
<evidence type="ECO:0000256" key="2">
    <source>
        <dbReference type="ARBA" id="ARBA00022857"/>
    </source>
</evidence>
<dbReference type="OrthoDB" id="310895at2759"/>
<dbReference type="PROSITE" id="PS00687">
    <property type="entry name" value="ALDEHYDE_DEHYDR_GLU"/>
    <property type="match status" value="1"/>
</dbReference>
<proteinExistence type="inferred from homology"/>
<organism evidence="7 8">
    <name type="scientific">Acaulospora morrowiae</name>
    <dbReference type="NCBI Taxonomy" id="94023"/>
    <lineage>
        <taxon>Eukaryota</taxon>
        <taxon>Fungi</taxon>
        <taxon>Fungi incertae sedis</taxon>
        <taxon>Mucoromycota</taxon>
        <taxon>Glomeromycotina</taxon>
        <taxon>Glomeromycetes</taxon>
        <taxon>Diversisporales</taxon>
        <taxon>Acaulosporaceae</taxon>
        <taxon>Acaulospora</taxon>
    </lineage>
</organism>
<dbReference type="InterPro" id="IPR016160">
    <property type="entry name" value="Ald_DH_CS_CYS"/>
</dbReference>
<dbReference type="Gene3D" id="3.40.605.10">
    <property type="entry name" value="Aldehyde Dehydrogenase, Chain A, domain 1"/>
    <property type="match status" value="1"/>
</dbReference>
<sequence>MSEQVTISPIDNKPFVTVPLATSEQVEDIIERSKKAFLSWKKVPVRERATIVSKFVDAFVAKKAEIAKELTMQMGRPIRYTESEINGTAERAKYMVSIAEESLKDVEIVDSSKPGFRRFIRKEPLGPVLIIAAWNYPYLISVNGVVPAILSGNSVILKQSSQTPLCAKRFAEAFKEAGLPENVFQVLHASHGETEKAVKHSDISYVNFTGSVEGGREIQRAANTKFMAIGLELGGKDPAYVRPDADLDYTVEQLVDGCFFNSGQCCCAIERIYVHEQVYDKFLEKFVELTKQYKLGNPLEPDTTLGPMVRTKAAEFVRNQIEEAVKQGAKPLIDPALFPEDSRNTPYLAPQVLVNVNHTMRVMTEESFGPVIGIMKVSSDEEAIHLMNDSEFGLTASIWTKDEEAALRIGNEIDTGTWFMNRCDYLDPALAWVGVKNSGRGCTLSKFGFDYLT</sequence>
<keyword evidence="3 5" id="KW-0560">Oxidoreductase</keyword>
<comment type="caution">
    <text evidence="7">The sequence shown here is derived from an EMBL/GenBank/DDBJ whole genome shotgun (WGS) entry which is preliminary data.</text>
</comment>
<evidence type="ECO:0000256" key="3">
    <source>
        <dbReference type="ARBA" id="ARBA00023002"/>
    </source>
</evidence>